<dbReference type="Proteomes" id="UP000264310">
    <property type="component" value="Unassembled WGS sequence"/>
</dbReference>
<evidence type="ECO:0000313" key="7">
    <source>
        <dbReference type="Proteomes" id="UP000264310"/>
    </source>
</evidence>
<comment type="caution">
    <text evidence="6">The sequence shown here is derived from an EMBL/GenBank/DDBJ whole genome shotgun (WGS) entry which is preliminary data.</text>
</comment>
<protein>
    <recommendedName>
        <fullName evidence="3">Regulatory protein RecX</fullName>
    </recommendedName>
</protein>
<name>A0A371XAG7_9HYPH</name>
<dbReference type="Gene3D" id="1.10.10.10">
    <property type="entry name" value="Winged helix-like DNA-binding domain superfamily/Winged helix DNA-binding domain"/>
    <property type="match status" value="1"/>
</dbReference>
<organism evidence="6 7">
    <name type="scientific">Fulvimarina endophytica</name>
    <dbReference type="NCBI Taxonomy" id="2293836"/>
    <lineage>
        <taxon>Bacteria</taxon>
        <taxon>Pseudomonadati</taxon>
        <taxon>Pseudomonadota</taxon>
        <taxon>Alphaproteobacteria</taxon>
        <taxon>Hyphomicrobiales</taxon>
        <taxon>Aurantimonadaceae</taxon>
        <taxon>Fulvimarina</taxon>
    </lineage>
</organism>
<dbReference type="InterPro" id="IPR053924">
    <property type="entry name" value="RecX_HTH_2nd"/>
</dbReference>
<dbReference type="OrthoDB" id="5507982at2"/>
<dbReference type="RefSeq" id="WP_116681432.1">
    <property type="nucleotide sequence ID" value="NZ_QURL01000001.1"/>
</dbReference>
<gene>
    <name evidence="6" type="ORF">DYI37_01560</name>
</gene>
<sequence>MAEPRRKTPGPVSREWLMRAGAHYLERYATSSENFRRVLERKTKRRMMLRDEFDTDHSDLIADVVSRFDELGFLDDRSFAEAKVRSFRRKGLSIRMVEAKLSEKGVDRGTIDAVVAEDETLEETAARSYAKRRRLGPWRLRDRAERRDRDVAAMMRAGFAYPLASSVVDGEADDERDEA</sequence>
<evidence type="ECO:0000256" key="3">
    <source>
        <dbReference type="ARBA" id="ARBA00018111"/>
    </source>
</evidence>
<evidence type="ECO:0000256" key="4">
    <source>
        <dbReference type="ARBA" id="ARBA00022490"/>
    </source>
</evidence>
<dbReference type="InterPro" id="IPR036388">
    <property type="entry name" value="WH-like_DNA-bd_sf"/>
</dbReference>
<reference evidence="6 7" key="1">
    <citation type="submission" date="2018-08" db="EMBL/GenBank/DDBJ databases">
        <title>Fulvimarina sp. 85, whole genome shotgun sequence.</title>
        <authorList>
            <person name="Tuo L."/>
        </authorList>
    </citation>
    <scope>NUCLEOTIDE SEQUENCE [LARGE SCALE GENOMIC DNA]</scope>
    <source>
        <strain evidence="6 7">85</strain>
    </source>
</reference>
<dbReference type="AlphaFoldDB" id="A0A371XAG7"/>
<evidence type="ECO:0000313" key="6">
    <source>
        <dbReference type="EMBL" id="RFC66182.1"/>
    </source>
</evidence>
<feature type="domain" description="RecX second three-helical" evidence="5">
    <location>
        <begin position="75"/>
        <end position="114"/>
    </location>
</feature>
<comment type="subcellular location">
    <subcellularLocation>
        <location evidence="1">Cytoplasm</location>
    </subcellularLocation>
</comment>
<dbReference type="EMBL" id="QURL01000001">
    <property type="protein sequence ID" value="RFC66182.1"/>
    <property type="molecule type" value="Genomic_DNA"/>
</dbReference>
<keyword evidence="4" id="KW-0963">Cytoplasm</keyword>
<comment type="similarity">
    <text evidence="2">Belongs to the RecX family.</text>
</comment>
<dbReference type="Pfam" id="PF02631">
    <property type="entry name" value="RecX_HTH2"/>
    <property type="match status" value="1"/>
</dbReference>
<keyword evidence="7" id="KW-1185">Reference proteome</keyword>
<accession>A0A371XAG7</accession>
<evidence type="ECO:0000259" key="5">
    <source>
        <dbReference type="Pfam" id="PF02631"/>
    </source>
</evidence>
<dbReference type="GO" id="GO:0005737">
    <property type="term" value="C:cytoplasm"/>
    <property type="evidence" value="ECO:0007669"/>
    <property type="project" value="UniProtKB-SubCell"/>
</dbReference>
<proteinExistence type="inferred from homology"/>
<evidence type="ECO:0000256" key="2">
    <source>
        <dbReference type="ARBA" id="ARBA00009695"/>
    </source>
</evidence>
<evidence type="ECO:0000256" key="1">
    <source>
        <dbReference type="ARBA" id="ARBA00004496"/>
    </source>
</evidence>